<accession>H2Y483</accession>
<reference evidence="2" key="1">
    <citation type="submission" date="2003-08" db="EMBL/GenBank/DDBJ databases">
        <authorList>
            <person name="Birren B."/>
            <person name="Nusbaum C."/>
            <person name="Abebe A."/>
            <person name="Abouelleil A."/>
            <person name="Adekoya E."/>
            <person name="Ait-zahra M."/>
            <person name="Allen N."/>
            <person name="Allen T."/>
            <person name="An P."/>
            <person name="Anderson M."/>
            <person name="Anderson S."/>
            <person name="Arachchi H."/>
            <person name="Armbruster J."/>
            <person name="Bachantsang P."/>
            <person name="Baldwin J."/>
            <person name="Barry A."/>
            <person name="Bayul T."/>
            <person name="Blitshsteyn B."/>
            <person name="Bloom T."/>
            <person name="Blye J."/>
            <person name="Boguslavskiy L."/>
            <person name="Borowsky M."/>
            <person name="Boukhgalter B."/>
            <person name="Brunache A."/>
            <person name="Butler J."/>
            <person name="Calixte N."/>
            <person name="Calvo S."/>
            <person name="Camarata J."/>
            <person name="Campo K."/>
            <person name="Chang J."/>
            <person name="Cheshatsang Y."/>
            <person name="Citroen M."/>
            <person name="Collymore A."/>
            <person name="Considine T."/>
            <person name="Cook A."/>
            <person name="Cooke P."/>
            <person name="Corum B."/>
            <person name="Cuomo C."/>
            <person name="David R."/>
            <person name="Dawoe T."/>
            <person name="Degray S."/>
            <person name="Dodge S."/>
            <person name="Dooley K."/>
            <person name="Dorje P."/>
            <person name="Dorjee K."/>
            <person name="Dorris L."/>
            <person name="Duffey N."/>
            <person name="Dupes A."/>
            <person name="Elkins T."/>
            <person name="Engels R."/>
            <person name="Erickson J."/>
            <person name="Farina A."/>
            <person name="Faro S."/>
            <person name="Ferreira P."/>
            <person name="Fischer H."/>
            <person name="Fitzgerald M."/>
            <person name="Foley K."/>
            <person name="Gage D."/>
            <person name="Galagan J."/>
            <person name="Gearin G."/>
            <person name="Gnerre S."/>
            <person name="Gnirke A."/>
            <person name="Goyette A."/>
            <person name="Graham J."/>
            <person name="Grandbois E."/>
            <person name="Gyaltsen K."/>
            <person name="Hafez N."/>
            <person name="Hagopian D."/>
            <person name="Hagos B."/>
            <person name="Hall J."/>
            <person name="Hatcher B."/>
            <person name="Heller A."/>
            <person name="Higgins H."/>
            <person name="Honan T."/>
            <person name="Horn A."/>
            <person name="Houde N."/>
            <person name="Hughes L."/>
            <person name="Hulme W."/>
            <person name="Husby E."/>
            <person name="Iliev I."/>
            <person name="Jaffe D."/>
            <person name="Jones C."/>
            <person name="Kamal M."/>
            <person name="Kamat A."/>
            <person name="Kamvysselis M."/>
            <person name="Karlsson E."/>
            <person name="Kells C."/>
            <person name="Kieu A."/>
            <person name="Kisner P."/>
            <person name="Kodira C."/>
            <person name="Kulbokas E."/>
            <person name="Labutti K."/>
            <person name="Lama D."/>
            <person name="Landers T."/>
            <person name="Leger J."/>
            <person name="Levine S."/>
            <person name="Lewis D."/>
            <person name="Lewis T."/>
            <person name="Lindblad-toh K."/>
            <person name="Liu X."/>
            <person name="Lokyitsang T."/>
            <person name="Lokyitsang Y."/>
            <person name="Lucien O."/>
            <person name="Lui A."/>
            <person name="Ma L.J."/>
            <person name="Mabbitt R."/>
            <person name="Macdonald J."/>
            <person name="Maclean C."/>
            <person name="Major J."/>
            <person name="Manning J."/>
            <person name="Marabella R."/>
            <person name="Maru K."/>
            <person name="Matthews C."/>
            <person name="Mauceli E."/>
            <person name="Mccarthy M."/>
            <person name="Mcdonough S."/>
            <person name="Mcghee T."/>
            <person name="Meldrim J."/>
            <person name="Meneus L."/>
            <person name="Mesirov J."/>
            <person name="Mihalev A."/>
            <person name="Mihova T."/>
            <person name="Mikkelsen T."/>
            <person name="Mlenga V."/>
            <person name="Moru K."/>
            <person name="Mozes J."/>
            <person name="Mulrain L."/>
            <person name="Munson G."/>
            <person name="Naylor J."/>
            <person name="Newes C."/>
            <person name="Nguyen C."/>
            <person name="Nguyen N."/>
            <person name="Nguyen T."/>
            <person name="Nicol R."/>
            <person name="Nielsen C."/>
            <person name="Nizzari M."/>
            <person name="Norbu C."/>
            <person name="Norbu N."/>
            <person name="O'donnell P."/>
            <person name="Okoawo O."/>
            <person name="O'leary S."/>
            <person name="Omotosho B."/>
            <person name="O'neill K."/>
            <person name="Osman S."/>
            <person name="Parker S."/>
            <person name="Perrin D."/>
            <person name="Phunkhang P."/>
            <person name="Piqani B."/>
            <person name="Purcell S."/>
            <person name="Rachupka T."/>
            <person name="Ramasamy U."/>
            <person name="Rameau R."/>
            <person name="Ray V."/>
            <person name="Raymond C."/>
            <person name="Retta R."/>
            <person name="Richardson S."/>
            <person name="Rise C."/>
            <person name="Rodriguez J."/>
            <person name="Rogers J."/>
            <person name="Rogov P."/>
            <person name="Rutman M."/>
            <person name="Schupbach R."/>
            <person name="Seaman C."/>
            <person name="Settipalli S."/>
            <person name="Sharpe T."/>
            <person name="Sheridan J."/>
            <person name="Sherpa N."/>
            <person name="Shi J."/>
            <person name="Smirnov S."/>
            <person name="Smith C."/>
            <person name="Sougnez C."/>
            <person name="Spencer B."/>
            <person name="Stalker J."/>
            <person name="Stange-thomann N."/>
            <person name="Stavropoulos S."/>
            <person name="Stetson K."/>
            <person name="Stone C."/>
            <person name="Stone S."/>
            <person name="Stubbs M."/>
            <person name="Talamas J."/>
            <person name="Tchuinga P."/>
            <person name="Tenzing P."/>
            <person name="Tesfaye S."/>
            <person name="Theodore J."/>
            <person name="Thoulutsang Y."/>
            <person name="Topham K."/>
            <person name="Towey S."/>
            <person name="Tsamla T."/>
            <person name="Tsomo N."/>
            <person name="Vallee D."/>
            <person name="Vassiliev H."/>
            <person name="Venkataraman V."/>
            <person name="Vinson J."/>
            <person name="Vo A."/>
            <person name="Wade C."/>
            <person name="Wang S."/>
            <person name="Wangchuk T."/>
            <person name="Wangdi T."/>
            <person name="Whittaker C."/>
            <person name="Wilkinson J."/>
            <person name="Wu Y."/>
            <person name="Wyman D."/>
            <person name="Yadav S."/>
            <person name="Yang S."/>
            <person name="Yang X."/>
            <person name="Yeager S."/>
            <person name="Yee E."/>
            <person name="Young G."/>
            <person name="Zainoun J."/>
            <person name="Zembeck L."/>
            <person name="Zimmer A."/>
            <person name="Zody M."/>
            <person name="Lander E."/>
        </authorList>
    </citation>
    <scope>NUCLEOTIDE SEQUENCE [LARGE SCALE GENOMIC DNA]</scope>
</reference>
<proteinExistence type="predicted"/>
<keyword evidence="2" id="KW-1185">Reference proteome</keyword>
<dbReference type="InParanoid" id="H2Y483"/>
<name>H2Y483_CIOSA</name>
<dbReference type="Proteomes" id="UP000007875">
    <property type="component" value="Unassembled WGS sequence"/>
</dbReference>
<reference evidence="1" key="2">
    <citation type="submission" date="2025-08" db="UniProtKB">
        <authorList>
            <consortium name="Ensembl"/>
        </authorList>
    </citation>
    <scope>IDENTIFICATION</scope>
</reference>
<evidence type="ECO:0000313" key="1">
    <source>
        <dbReference type="Ensembl" id="ENSCSAVP00000000131.1"/>
    </source>
</evidence>
<dbReference type="GeneTree" id="ENSGT00660000096828"/>
<organism evidence="1 2">
    <name type="scientific">Ciona savignyi</name>
    <name type="common">Pacific transparent sea squirt</name>
    <dbReference type="NCBI Taxonomy" id="51511"/>
    <lineage>
        <taxon>Eukaryota</taxon>
        <taxon>Metazoa</taxon>
        <taxon>Chordata</taxon>
        <taxon>Tunicata</taxon>
        <taxon>Ascidiacea</taxon>
        <taxon>Phlebobranchia</taxon>
        <taxon>Cionidae</taxon>
        <taxon>Ciona</taxon>
    </lineage>
</organism>
<dbReference type="Ensembl" id="ENSCSAVT00000000132.1">
    <property type="protein sequence ID" value="ENSCSAVP00000000131.1"/>
    <property type="gene ID" value="ENSCSAVG00000000066.1"/>
</dbReference>
<evidence type="ECO:0000313" key="2">
    <source>
        <dbReference type="Proteomes" id="UP000007875"/>
    </source>
</evidence>
<dbReference type="HOGENOM" id="CLU_818756_0_0_1"/>
<dbReference type="AlphaFoldDB" id="H2Y483"/>
<sequence>MTVIKKCCKIRAAAFDLINSQAMLAWLTVIALEQRDLSALDAGADASKRQNATPQIIEVAVTIWESLSPPDDSANFDSGVQKELMSRVPVRIACNMLTLCFDLLLNLHLLTGATEGNYAIDLDTDTQCSFGKVLMTQKRCLEHLKSIDLSTNPEAEIENSNISDQSDSTITKVIRAAVKREQAELLHHTGRLLRHNNSEYAIQAAEVVTNWLPFENNTIMKVHDGEIVTWAFNTLSLAQYEVVNDRSLVMLSTAVTWLHRWLLKVDGTSLKNFSATAIALLRRGYDVAYSMTSQCNVEDCLTELTSSACVLLGEEHTEIPDAFEMRKRLFLLQADVTSI</sequence>
<reference evidence="1" key="3">
    <citation type="submission" date="2025-09" db="UniProtKB">
        <authorList>
            <consortium name="Ensembl"/>
        </authorList>
    </citation>
    <scope>IDENTIFICATION</scope>
</reference>
<protein>
    <submittedName>
        <fullName evidence="1">Uncharacterized protein</fullName>
    </submittedName>
</protein>